<dbReference type="AlphaFoldDB" id="A0A1N6FTH8"/>
<dbReference type="Proteomes" id="UP000185003">
    <property type="component" value="Unassembled WGS sequence"/>
</dbReference>
<accession>A0A1N6FTH8</accession>
<reference evidence="1 2" key="1">
    <citation type="submission" date="2016-11" db="EMBL/GenBank/DDBJ databases">
        <authorList>
            <person name="Jaros S."/>
            <person name="Januszkiewicz K."/>
            <person name="Wedrychowicz H."/>
        </authorList>
    </citation>
    <scope>NUCLEOTIDE SEQUENCE [LARGE SCALE GENOMIC DNA]</scope>
    <source>
        <strain evidence="1 2">DSM 24787</strain>
    </source>
</reference>
<evidence type="ECO:0008006" key="3">
    <source>
        <dbReference type="Google" id="ProtNLM"/>
    </source>
</evidence>
<gene>
    <name evidence="1" type="ORF">SAMN04488055_2402</name>
</gene>
<evidence type="ECO:0000313" key="2">
    <source>
        <dbReference type="Proteomes" id="UP000185003"/>
    </source>
</evidence>
<evidence type="ECO:0000313" key="1">
    <source>
        <dbReference type="EMBL" id="SIN98540.1"/>
    </source>
</evidence>
<dbReference type="Pfam" id="PF14054">
    <property type="entry name" value="DUF4249"/>
    <property type="match status" value="1"/>
</dbReference>
<dbReference type="EMBL" id="FSRA01000001">
    <property type="protein sequence ID" value="SIN98540.1"/>
    <property type="molecule type" value="Genomic_DNA"/>
</dbReference>
<proteinExistence type="predicted"/>
<organism evidence="1 2">
    <name type="scientific">Chitinophaga niabensis</name>
    <dbReference type="NCBI Taxonomy" id="536979"/>
    <lineage>
        <taxon>Bacteria</taxon>
        <taxon>Pseudomonadati</taxon>
        <taxon>Bacteroidota</taxon>
        <taxon>Chitinophagia</taxon>
        <taxon>Chitinophagales</taxon>
        <taxon>Chitinophagaceae</taxon>
        <taxon>Chitinophaga</taxon>
    </lineage>
</organism>
<sequence>MPIAYDYTRIDTFRTGGFGFLLTTRYFCNLMRNAPIPLILTIMLGTACQKGNSVDLRDKGAQLVVEGMIEDGKFPTVTLSRSLDYFSKIDPEQLLASFVHGAKVTVSNGITTHQLREYSSDTSNGTGTCFYTVDTANILSAFVGERGASYTLRIETEGKVITSITTIPEGRFSLDSIGWKRVEGPDVSKVRLFVKVTDPPERGNYIRYFTSRNKEDFMAGLNSVFDDKVVNGTTFEIPLDAGVDKNKQIEMGDHQFFKRGDTVSLKFCNVDHGTYDFWRTLDYAYNDTGHPFSPTNRVTSNVQGALGNWGGYCVTYKTITIPK</sequence>
<dbReference type="InterPro" id="IPR025345">
    <property type="entry name" value="DUF4249"/>
</dbReference>
<dbReference type="STRING" id="536979.SAMN04488055_2402"/>
<keyword evidence="2" id="KW-1185">Reference proteome</keyword>
<protein>
    <recommendedName>
        <fullName evidence="3">DUF4249 domain-containing protein</fullName>
    </recommendedName>
</protein>
<name>A0A1N6FTH8_9BACT</name>